<keyword evidence="2" id="KW-1185">Reference proteome</keyword>
<dbReference type="RefSeq" id="WP_348711474.1">
    <property type="nucleotide sequence ID" value="NZ_CAXIXY010000004.1"/>
</dbReference>
<name>A0ABP1ENJ1_9FLAO</name>
<organism evidence="1 2">
    <name type="scientific">Tenacibaculum platacis</name>
    <dbReference type="NCBI Taxonomy" id="3137852"/>
    <lineage>
        <taxon>Bacteria</taxon>
        <taxon>Pseudomonadati</taxon>
        <taxon>Bacteroidota</taxon>
        <taxon>Flavobacteriia</taxon>
        <taxon>Flavobacteriales</taxon>
        <taxon>Flavobacteriaceae</taxon>
        <taxon>Tenacibaculum</taxon>
    </lineage>
</organism>
<accession>A0ABP1ENJ1</accession>
<dbReference type="EMBL" id="CAXIXY010000004">
    <property type="protein sequence ID" value="CAL2083227.1"/>
    <property type="molecule type" value="Genomic_DNA"/>
</dbReference>
<evidence type="ECO:0000313" key="2">
    <source>
        <dbReference type="Proteomes" id="UP001497416"/>
    </source>
</evidence>
<comment type="caution">
    <text evidence="1">The sequence shown here is derived from an EMBL/GenBank/DDBJ whole genome shotgun (WGS) entry which is preliminary data.</text>
</comment>
<dbReference type="Proteomes" id="UP001497416">
    <property type="component" value="Unassembled WGS sequence"/>
</dbReference>
<proteinExistence type="predicted"/>
<reference evidence="1 2" key="1">
    <citation type="submission" date="2024-05" db="EMBL/GenBank/DDBJ databases">
        <authorList>
            <person name="Duchaud E."/>
        </authorList>
    </citation>
    <scope>NUCLEOTIDE SEQUENCE [LARGE SCALE GENOMIC DNA]</scope>
    <source>
        <strain evidence="1">Ena-SAMPLE-TAB-13-05-2024-13:56:06:370-140302</strain>
    </source>
</reference>
<evidence type="ECO:0000313" key="1">
    <source>
        <dbReference type="EMBL" id="CAL2083227.1"/>
    </source>
</evidence>
<protein>
    <submittedName>
        <fullName evidence="1">Uncharacterized protein</fullName>
    </submittedName>
</protein>
<gene>
    <name evidence="1" type="ORF">T190607A01A_20100</name>
</gene>
<sequence>MKIEIASVPDREYLVAEIWDDNILIAEVNQEKLDLTIEFYFNKDKIKLEYDYELFIETLIRAKELLKQ</sequence>